<protein>
    <recommendedName>
        <fullName evidence="3">C2H2-type domain-containing protein</fullName>
    </recommendedName>
</protein>
<evidence type="ECO:0000313" key="5">
    <source>
        <dbReference type="Proteomes" id="UP001244207"/>
    </source>
</evidence>
<dbReference type="Pfam" id="PF26082">
    <property type="entry name" value="zf-C2H2_AcuF"/>
    <property type="match status" value="1"/>
</dbReference>
<feature type="domain" description="C2H2-type" evidence="3">
    <location>
        <begin position="338"/>
        <end position="367"/>
    </location>
</feature>
<sequence length="485" mass="55596">MEESIASLVSRVIARFSHLLDATQNPIVYRPLLNVHPKLVDEQARFEVWAGNVGAHKTSRSSLEYRLRDASQVRIFVGRLLTSLIKCIDGAIKTLNDLSVPPSEHEGSGQKHEDLISDLEAYMERFPDIINCLMRLIITIQNPAPWDRFLVSTNIDTSVFEIYDTQHVSAKFEGIDSQLAERLGKAISRRRQYFKYREVRHEKLSRQADEQADTNVTDTMSSTVASSIYDHSKPLSQIYDFSESQDVASVTSYDASSLGDPEERSVPELPKEAYDGPFECQFCFMIVDIRDTRAWRQHVYDDLRPYNCLAKDCITPDRVFGKRHQWMHHMLQNHLRIWRCPFNCNRTFKSASQSAEHLQTKHRSRVRDEHIDFLVKRNSQPLGENAEVTCELCSETLSSLKNYRHHAGKHQQQLALFALPHVDEPEPEQGQANQASNKKQDSDSDSEAEANSDNGAKPDPKDRRPVNDPPMFTVNISNPFQKKRS</sequence>
<evidence type="ECO:0000313" key="4">
    <source>
        <dbReference type="EMBL" id="KAK1730480.1"/>
    </source>
</evidence>
<proteinExistence type="predicted"/>
<dbReference type="InterPro" id="IPR058925">
    <property type="entry name" value="zf-C2H2_AcuF"/>
</dbReference>
<keyword evidence="1" id="KW-0862">Zinc</keyword>
<feature type="compositionally biased region" description="Basic and acidic residues" evidence="2">
    <location>
        <begin position="456"/>
        <end position="466"/>
    </location>
</feature>
<dbReference type="InterPro" id="IPR013087">
    <property type="entry name" value="Znf_C2H2_type"/>
</dbReference>
<accession>A0AAD9D268</accession>
<feature type="compositionally biased region" description="Polar residues" evidence="2">
    <location>
        <begin position="474"/>
        <end position="485"/>
    </location>
</feature>
<dbReference type="Proteomes" id="UP001244207">
    <property type="component" value="Unassembled WGS sequence"/>
</dbReference>
<dbReference type="SMART" id="SM00355">
    <property type="entry name" value="ZnF_C2H2"/>
    <property type="match status" value="3"/>
</dbReference>
<keyword evidence="1" id="KW-0863">Zinc-finger</keyword>
<reference evidence="4" key="1">
    <citation type="submission" date="2021-12" db="EMBL/GenBank/DDBJ databases">
        <title>Comparative genomics, transcriptomics and evolutionary studies reveal genomic signatures of adaptation to plant cell wall in hemibiotrophic fungi.</title>
        <authorList>
            <consortium name="DOE Joint Genome Institute"/>
            <person name="Baroncelli R."/>
            <person name="Diaz J.F."/>
            <person name="Benocci T."/>
            <person name="Peng M."/>
            <person name="Battaglia E."/>
            <person name="Haridas S."/>
            <person name="Andreopoulos W."/>
            <person name="Labutti K."/>
            <person name="Pangilinan J."/>
            <person name="Floch G.L."/>
            <person name="Makela M.R."/>
            <person name="Henrissat B."/>
            <person name="Grigoriev I.V."/>
            <person name="Crouch J.A."/>
            <person name="De Vries R.P."/>
            <person name="Sukno S.A."/>
            <person name="Thon M.R."/>
        </authorList>
    </citation>
    <scope>NUCLEOTIDE SEQUENCE</scope>
    <source>
        <strain evidence="4">CBS 112980</strain>
    </source>
</reference>
<evidence type="ECO:0000256" key="2">
    <source>
        <dbReference type="SAM" id="MobiDB-lite"/>
    </source>
</evidence>
<evidence type="ECO:0000259" key="3">
    <source>
        <dbReference type="PROSITE" id="PS50157"/>
    </source>
</evidence>
<gene>
    <name evidence="4" type="ORF">BDZ83DRAFT_601275</name>
</gene>
<dbReference type="PROSITE" id="PS50157">
    <property type="entry name" value="ZINC_FINGER_C2H2_2"/>
    <property type="match status" value="1"/>
</dbReference>
<dbReference type="PROSITE" id="PS00028">
    <property type="entry name" value="ZINC_FINGER_C2H2_1"/>
    <property type="match status" value="2"/>
</dbReference>
<dbReference type="RefSeq" id="XP_060370535.1">
    <property type="nucleotide sequence ID" value="XM_060507091.1"/>
</dbReference>
<organism evidence="4 5">
    <name type="scientific">Glomerella acutata</name>
    <name type="common">Colletotrichum acutatum</name>
    <dbReference type="NCBI Taxonomy" id="27357"/>
    <lineage>
        <taxon>Eukaryota</taxon>
        <taxon>Fungi</taxon>
        <taxon>Dikarya</taxon>
        <taxon>Ascomycota</taxon>
        <taxon>Pezizomycotina</taxon>
        <taxon>Sordariomycetes</taxon>
        <taxon>Hypocreomycetidae</taxon>
        <taxon>Glomerellales</taxon>
        <taxon>Glomerellaceae</taxon>
        <taxon>Colletotrichum</taxon>
        <taxon>Colletotrichum acutatum species complex</taxon>
    </lineage>
</organism>
<dbReference type="GeneID" id="85390990"/>
<dbReference type="GO" id="GO:0008270">
    <property type="term" value="F:zinc ion binding"/>
    <property type="evidence" value="ECO:0007669"/>
    <property type="project" value="UniProtKB-KW"/>
</dbReference>
<keyword evidence="1" id="KW-0479">Metal-binding</keyword>
<dbReference type="PANTHER" id="PTHR35391">
    <property type="entry name" value="C2H2-TYPE DOMAIN-CONTAINING PROTEIN-RELATED"/>
    <property type="match status" value="1"/>
</dbReference>
<dbReference type="EMBL" id="JAHMHS010000006">
    <property type="protein sequence ID" value="KAK1730480.1"/>
    <property type="molecule type" value="Genomic_DNA"/>
</dbReference>
<keyword evidence="5" id="KW-1185">Reference proteome</keyword>
<evidence type="ECO:0000256" key="1">
    <source>
        <dbReference type="PROSITE-ProRule" id="PRU00042"/>
    </source>
</evidence>
<dbReference type="PANTHER" id="PTHR35391:SF7">
    <property type="entry name" value="C2H2-TYPE DOMAIN-CONTAINING PROTEIN"/>
    <property type="match status" value="1"/>
</dbReference>
<feature type="region of interest" description="Disordered" evidence="2">
    <location>
        <begin position="424"/>
        <end position="485"/>
    </location>
</feature>
<dbReference type="AlphaFoldDB" id="A0AAD9D268"/>
<name>A0AAD9D268_GLOAC</name>
<comment type="caution">
    <text evidence="4">The sequence shown here is derived from an EMBL/GenBank/DDBJ whole genome shotgun (WGS) entry which is preliminary data.</text>
</comment>